<evidence type="ECO:0000313" key="2">
    <source>
        <dbReference type="EMBL" id="QIS09140.1"/>
    </source>
</evidence>
<keyword evidence="1" id="KW-1133">Transmembrane helix</keyword>
<feature type="transmembrane region" description="Helical" evidence="1">
    <location>
        <begin position="32"/>
        <end position="54"/>
    </location>
</feature>
<dbReference type="AlphaFoldDB" id="A0A6G9Y7P7"/>
<dbReference type="EMBL" id="CP046172">
    <property type="protein sequence ID" value="QIS09140.1"/>
    <property type="molecule type" value="Genomic_DNA"/>
</dbReference>
<sequence>MTHANWELPELEPVDGAALAAGAANAAEVMSAAVAAAAAILFLIRNVVLTFLGLGPRGLNRR</sequence>
<name>A0A6G9Y7P7_9NOCA</name>
<keyword evidence="3" id="KW-1185">Reference proteome</keyword>
<gene>
    <name evidence="2" type="ORF">F5544_06145</name>
</gene>
<dbReference type="Proteomes" id="UP000503540">
    <property type="component" value="Chromosome"/>
</dbReference>
<evidence type="ECO:0000256" key="1">
    <source>
        <dbReference type="SAM" id="Phobius"/>
    </source>
</evidence>
<dbReference type="KEGG" id="nah:F5544_06145"/>
<evidence type="ECO:0000313" key="3">
    <source>
        <dbReference type="Proteomes" id="UP000503540"/>
    </source>
</evidence>
<proteinExistence type="predicted"/>
<keyword evidence="1" id="KW-0472">Membrane</keyword>
<protein>
    <submittedName>
        <fullName evidence="2">Uncharacterized protein</fullName>
    </submittedName>
</protein>
<keyword evidence="1" id="KW-0812">Transmembrane</keyword>
<organism evidence="2 3">
    <name type="scientific">Nocardia arthritidis</name>
    <dbReference type="NCBI Taxonomy" id="228602"/>
    <lineage>
        <taxon>Bacteria</taxon>
        <taxon>Bacillati</taxon>
        <taxon>Actinomycetota</taxon>
        <taxon>Actinomycetes</taxon>
        <taxon>Mycobacteriales</taxon>
        <taxon>Nocardiaceae</taxon>
        <taxon>Nocardia</taxon>
    </lineage>
</organism>
<reference evidence="2 3" key="1">
    <citation type="journal article" date="2019" name="ACS Chem. Biol.">
        <title>Identification and Mobilization of a Cryptic Antibiotic Biosynthesis Gene Locus from a Human-Pathogenic Nocardia Isolate.</title>
        <authorList>
            <person name="Herisse M."/>
            <person name="Ishida K."/>
            <person name="Porter J.L."/>
            <person name="Howden B."/>
            <person name="Hertweck C."/>
            <person name="Stinear T.P."/>
            <person name="Pidot S.J."/>
        </authorList>
    </citation>
    <scope>NUCLEOTIDE SEQUENCE [LARGE SCALE GENOMIC DNA]</scope>
    <source>
        <strain evidence="2 3">AUSMDU00012717</strain>
    </source>
</reference>
<dbReference type="RefSeq" id="WP_167472283.1">
    <property type="nucleotide sequence ID" value="NZ_CP046172.1"/>
</dbReference>
<accession>A0A6G9Y7P7</accession>